<gene>
    <name evidence="2" type="ORF">KAK11_07030</name>
</gene>
<dbReference type="EMBL" id="JAGQDG010000002">
    <property type="protein sequence ID" value="MBQ0935072.1"/>
    <property type="molecule type" value="Genomic_DNA"/>
</dbReference>
<dbReference type="InterPro" id="IPR037523">
    <property type="entry name" value="VOC_core"/>
</dbReference>
<feature type="domain" description="VOC" evidence="1">
    <location>
        <begin position="2"/>
        <end position="120"/>
    </location>
</feature>
<keyword evidence="3" id="KW-1185">Reference proteome</keyword>
<reference evidence="2 3" key="1">
    <citation type="submission" date="2021-04" db="EMBL/GenBank/DDBJ databases">
        <title>The genome sequence of type strain Ideonella paludis KCTC 32238.</title>
        <authorList>
            <person name="Liu Y."/>
        </authorList>
    </citation>
    <scope>NUCLEOTIDE SEQUENCE [LARGE SCALE GENOMIC DNA]</scope>
    <source>
        <strain evidence="2 3">KCTC 32238</strain>
    </source>
</reference>
<sequence length="128" mass="13563">MELSAARLFVRDLAQAQHFYGTLLGLPLQAGGTELGFCVFGPSSVQLVVEPVPLDAPPEEQALVGRFSGLSFAVTSIADEYTRLQACGVTFTGAPEVQHWGGVLATLKDPSGNQVQLVQRPKPAQDLA</sequence>
<dbReference type="InterPro" id="IPR029068">
    <property type="entry name" value="Glyas_Bleomycin-R_OHBP_Dase"/>
</dbReference>
<comment type="caution">
    <text evidence="2">The sequence shown here is derived from an EMBL/GenBank/DDBJ whole genome shotgun (WGS) entry which is preliminary data.</text>
</comment>
<dbReference type="Proteomes" id="UP000672097">
    <property type="component" value="Unassembled WGS sequence"/>
</dbReference>
<dbReference type="InterPro" id="IPR004360">
    <property type="entry name" value="Glyas_Fos-R_dOase_dom"/>
</dbReference>
<dbReference type="Gene3D" id="3.10.180.10">
    <property type="entry name" value="2,3-Dihydroxybiphenyl 1,2-Dioxygenase, domain 1"/>
    <property type="match status" value="1"/>
</dbReference>
<dbReference type="PROSITE" id="PS51819">
    <property type="entry name" value="VOC"/>
    <property type="match status" value="1"/>
</dbReference>
<dbReference type="SUPFAM" id="SSF54593">
    <property type="entry name" value="Glyoxalase/Bleomycin resistance protein/Dihydroxybiphenyl dioxygenase"/>
    <property type="match status" value="1"/>
</dbReference>
<evidence type="ECO:0000259" key="1">
    <source>
        <dbReference type="PROSITE" id="PS51819"/>
    </source>
</evidence>
<evidence type="ECO:0000313" key="2">
    <source>
        <dbReference type="EMBL" id="MBQ0935072.1"/>
    </source>
</evidence>
<dbReference type="InterPro" id="IPR052164">
    <property type="entry name" value="Anthracycline_SecMetBiosynth"/>
</dbReference>
<evidence type="ECO:0000313" key="3">
    <source>
        <dbReference type="Proteomes" id="UP000672097"/>
    </source>
</evidence>
<dbReference type="RefSeq" id="WP_210807612.1">
    <property type="nucleotide sequence ID" value="NZ_JAGQDG010000002.1"/>
</dbReference>
<protein>
    <submittedName>
        <fullName evidence="2">VOC family protein</fullName>
    </submittedName>
</protein>
<dbReference type="PANTHER" id="PTHR33993">
    <property type="entry name" value="GLYOXALASE-RELATED"/>
    <property type="match status" value="1"/>
</dbReference>
<dbReference type="Pfam" id="PF00903">
    <property type="entry name" value="Glyoxalase"/>
    <property type="match status" value="1"/>
</dbReference>
<proteinExistence type="predicted"/>
<organism evidence="2 3">
    <name type="scientific">Ideonella paludis</name>
    <dbReference type="NCBI Taxonomy" id="1233411"/>
    <lineage>
        <taxon>Bacteria</taxon>
        <taxon>Pseudomonadati</taxon>
        <taxon>Pseudomonadota</taxon>
        <taxon>Betaproteobacteria</taxon>
        <taxon>Burkholderiales</taxon>
        <taxon>Sphaerotilaceae</taxon>
        <taxon>Ideonella</taxon>
    </lineage>
</organism>
<accession>A0ABS5DVA3</accession>
<name>A0ABS5DVA3_9BURK</name>